<comment type="subcellular location">
    <subcellularLocation>
        <location evidence="1">Membrane</location>
        <topology evidence="1">Multi-pass membrane protein</topology>
    </subcellularLocation>
</comment>
<dbReference type="SUPFAM" id="SSF81324">
    <property type="entry name" value="Voltage-gated potassium channels"/>
    <property type="match status" value="1"/>
</dbReference>
<dbReference type="GO" id="GO:0001518">
    <property type="term" value="C:voltage-gated sodium channel complex"/>
    <property type="evidence" value="ECO:0007669"/>
    <property type="project" value="TreeGrafter"/>
</dbReference>
<accession>A0AA36ID55</accession>
<feature type="transmembrane region" description="Helical" evidence="6">
    <location>
        <begin position="241"/>
        <end position="265"/>
    </location>
</feature>
<evidence type="ECO:0000259" key="7">
    <source>
        <dbReference type="Pfam" id="PF00520"/>
    </source>
</evidence>
<evidence type="ECO:0000256" key="2">
    <source>
        <dbReference type="ARBA" id="ARBA00022692"/>
    </source>
</evidence>
<reference evidence="8" key="1">
    <citation type="submission" date="2023-08" db="EMBL/GenBank/DDBJ databases">
        <authorList>
            <person name="Chen Y."/>
            <person name="Shah S."/>
            <person name="Dougan E. K."/>
            <person name="Thang M."/>
            <person name="Chan C."/>
        </authorList>
    </citation>
    <scope>NUCLEOTIDE SEQUENCE</scope>
</reference>
<feature type="compositionally biased region" description="Low complexity" evidence="5">
    <location>
        <begin position="94"/>
        <end position="116"/>
    </location>
</feature>
<dbReference type="Gene3D" id="1.20.120.350">
    <property type="entry name" value="Voltage-gated potassium channels. Chain C"/>
    <property type="match status" value="1"/>
</dbReference>
<evidence type="ECO:0000256" key="5">
    <source>
        <dbReference type="SAM" id="MobiDB-lite"/>
    </source>
</evidence>
<dbReference type="InterPro" id="IPR005821">
    <property type="entry name" value="Ion_trans_dom"/>
</dbReference>
<keyword evidence="9" id="KW-1185">Reference proteome</keyword>
<dbReference type="GO" id="GO:0005248">
    <property type="term" value="F:voltage-gated sodium channel activity"/>
    <property type="evidence" value="ECO:0007669"/>
    <property type="project" value="TreeGrafter"/>
</dbReference>
<feature type="transmembrane region" description="Helical" evidence="6">
    <location>
        <begin position="384"/>
        <end position="411"/>
    </location>
</feature>
<dbReference type="Pfam" id="PF00520">
    <property type="entry name" value="Ion_trans"/>
    <property type="match status" value="1"/>
</dbReference>
<feature type="domain" description="Ion transport" evidence="7">
    <location>
        <begin position="171"/>
        <end position="417"/>
    </location>
</feature>
<feature type="transmembrane region" description="Helical" evidence="6">
    <location>
        <begin position="320"/>
        <end position="340"/>
    </location>
</feature>
<evidence type="ECO:0000313" key="8">
    <source>
        <dbReference type="EMBL" id="CAJ1385430.1"/>
    </source>
</evidence>
<feature type="region of interest" description="Disordered" evidence="5">
    <location>
        <begin position="94"/>
        <end position="131"/>
    </location>
</feature>
<dbReference type="EMBL" id="CAUJNA010001236">
    <property type="protein sequence ID" value="CAJ1385430.1"/>
    <property type="molecule type" value="Genomic_DNA"/>
</dbReference>
<evidence type="ECO:0000256" key="6">
    <source>
        <dbReference type="SAM" id="Phobius"/>
    </source>
</evidence>
<protein>
    <recommendedName>
        <fullName evidence="7">Ion transport domain-containing protein</fullName>
    </recommendedName>
</protein>
<comment type="caution">
    <text evidence="8">The sequence shown here is derived from an EMBL/GenBank/DDBJ whole genome shotgun (WGS) entry which is preliminary data.</text>
</comment>
<feature type="transmembrane region" description="Helical" evidence="6">
    <location>
        <begin position="347"/>
        <end position="364"/>
    </location>
</feature>
<dbReference type="PANTHER" id="PTHR10037">
    <property type="entry name" value="VOLTAGE-GATED CATION CHANNEL CALCIUM AND SODIUM"/>
    <property type="match status" value="1"/>
</dbReference>
<dbReference type="InterPro" id="IPR027359">
    <property type="entry name" value="Volt_channel_dom_sf"/>
</dbReference>
<evidence type="ECO:0000256" key="3">
    <source>
        <dbReference type="ARBA" id="ARBA00022989"/>
    </source>
</evidence>
<proteinExistence type="predicted"/>
<keyword evidence="4 6" id="KW-0472">Membrane</keyword>
<keyword evidence="3 6" id="KW-1133">Transmembrane helix</keyword>
<keyword evidence="2 6" id="KW-0812">Transmembrane</keyword>
<organism evidence="8 9">
    <name type="scientific">Effrenium voratum</name>
    <dbReference type="NCBI Taxonomy" id="2562239"/>
    <lineage>
        <taxon>Eukaryota</taxon>
        <taxon>Sar</taxon>
        <taxon>Alveolata</taxon>
        <taxon>Dinophyceae</taxon>
        <taxon>Suessiales</taxon>
        <taxon>Symbiodiniaceae</taxon>
        <taxon>Effrenium</taxon>
    </lineage>
</organism>
<dbReference type="PANTHER" id="PTHR10037:SF62">
    <property type="entry name" value="SODIUM CHANNEL PROTEIN 60E"/>
    <property type="match status" value="1"/>
</dbReference>
<gene>
    <name evidence="8" type="ORF">EVOR1521_LOCUS12037</name>
</gene>
<evidence type="ECO:0000256" key="4">
    <source>
        <dbReference type="ARBA" id="ARBA00023136"/>
    </source>
</evidence>
<evidence type="ECO:0000313" key="9">
    <source>
        <dbReference type="Proteomes" id="UP001178507"/>
    </source>
</evidence>
<evidence type="ECO:0000256" key="1">
    <source>
        <dbReference type="ARBA" id="ARBA00004141"/>
    </source>
</evidence>
<dbReference type="AlphaFoldDB" id="A0AA36ID55"/>
<sequence length="577" mass="63278">MAISGSAKPFFDALATLEVQYESLLAENRQLRTALCESENIGRVAPRDTDGAAEDAALHALQVDEDLVPGNADSLRPRLLYTEGCHGAAAAVAGARNARRSNSPQTLVRTSVSSSTPRRKSAAGPGPADRLRHSFFENQEMVRASIRHILDRKVGESRYKDHGTCAAIAKHPFFQTMEAAVLCVYMVWMGIDADNNTALLLTEAPTIFFVADQLFCLYFFIELMIRAIAHQGCCSRIRDGWFVMDSILVSLTIFDTWVMTAIALATPPEQTTATIVRNSELLRLARIVRLTRICRMAKLVRLFPELQILIKAMLAAFRSVFFTLVLLALSHYVVAIAYCVTLSETQVGVASFSSVTAAMQTIFIHCTLLDEVMSLVIVLDDEQLYVHLALLYGVMFLNAITLTNILIGIVVEVISSVAMAERECINVSNVQDVLQSFLLFDEKGEMPKSELLTSLASPSACALEQLGIDRPVLIESLNQDMDNSPVHFENFLELVLQSRGSNAATVKDVMELRKRIARTQEAVLDKIEQVCKGGAQSPLVSVSGRGSQASICAGEASAEQIYLSEEWTSGDSTSVRL</sequence>
<dbReference type="InterPro" id="IPR043203">
    <property type="entry name" value="VGCC_Ca_Na"/>
</dbReference>
<name>A0AA36ID55_9DINO</name>
<dbReference type="Proteomes" id="UP001178507">
    <property type="component" value="Unassembled WGS sequence"/>
</dbReference>
<feature type="transmembrane region" description="Helical" evidence="6">
    <location>
        <begin position="207"/>
        <end position="229"/>
    </location>
</feature>